<dbReference type="Proteomes" id="UP000464178">
    <property type="component" value="Chromosome"/>
</dbReference>
<keyword evidence="1" id="KW-1133">Transmembrane helix</keyword>
<feature type="transmembrane region" description="Helical" evidence="1">
    <location>
        <begin position="287"/>
        <end position="306"/>
    </location>
</feature>
<feature type="domain" description="DUF7939" evidence="3">
    <location>
        <begin position="324"/>
        <end position="407"/>
    </location>
</feature>
<dbReference type="KEGG" id="gms:SOIL9_64770"/>
<evidence type="ECO:0000256" key="2">
    <source>
        <dbReference type="SAM" id="SignalP"/>
    </source>
</evidence>
<dbReference type="PANTHER" id="PTHR40940:SF1">
    <property type="entry name" value="PROTEIN BATD"/>
    <property type="match status" value="1"/>
</dbReference>
<dbReference type="Pfam" id="PF25607">
    <property type="entry name" value="DUF7939"/>
    <property type="match status" value="1"/>
</dbReference>
<reference evidence="4 5" key="1">
    <citation type="submission" date="2019-05" db="EMBL/GenBank/DDBJ databases">
        <authorList>
            <consortium name="Science for Life Laboratories"/>
        </authorList>
    </citation>
    <scope>NUCLEOTIDE SEQUENCE [LARGE SCALE GENOMIC DNA]</scope>
    <source>
        <strain evidence="4">Soil9</strain>
    </source>
</reference>
<dbReference type="AlphaFoldDB" id="A0A6P2CRN2"/>
<evidence type="ECO:0000313" key="4">
    <source>
        <dbReference type="EMBL" id="VTR91237.1"/>
    </source>
</evidence>
<name>A0A6P2CRN2_9BACT</name>
<keyword evidence="1" id="KW-0812">Transmembrane</keyword>
<evidence type="ECO:0000256" key="1">
    <source>
        <dbReference type="SAM" id="Phobius"/>
    </source>
</evidence>
<organism evidence="4 5">
    <name type="scientific">Gemmata massiliana</name>
    <dbReference type="NCBI Taxonomy" id="1210884"/>
    <lineage>
        <taxon>Bacteria</taxon>
        <taxon>Pseudomonadati</taxon>
        <taxon>Planctomycetota</taxon>
        <taxon>Planctomycetia</taxon>
        <taxon>Gemmatales</taxon>
        <taxon>Gemmataceae</taxon>
        <taxon>Gemmata</taxon>
    </lineage>
</organism>
<proteinExistence type="predicted"/>
<evidence type="ECO:0000313" key="5">
    <source>
        <dbReference type="Proteomes" id="UP000464178"/>
    </source>
</evidence>
<feature type="signal peptide" evidence="2">
    <location>
        <begin position="1"/>
        <end position="16"/>
    </location>
</feature>
<dbReference type="EMBL" id="LR593886">
    <property type="protein sequence ID" value="VTR91237.1"/>
    <property type="molecule type" value="Genomic_DNA"/>
</dbReference>
<keyword evidence="2" id="KW-0732">Signal</keyword>
<dbReference type="RefSeq" id="WP_162666261.1">
    <property type="nucleotide sequence ID" value="NZ_LR593886.1"/>
</dbReference>
<dbReference type="InterPro" id="IPR025738">
    <property type="entry name" value="BatD"/>
</dbReference>
<feature type="chain" id="PRO_5026764802" description="DUF7939 domain-containing protein" evidence="2">
    <location>
        <begin position="17"/>
        <end position="428"/>
    </location>
</feature>
<sequence>MRFIVSLLLFAAPVTAADPPARTKVELAPKDGVWVGQRVTLTITLYTPDLFAGVPSFDIPPIPGAVVLPPNGSIVGSETIGDTSFTTQRHEFAVYAQRPGTVQIPAFTVRFESNAGFGKPVVQRQVTTESASFTAKIPPGAEGLGTVIAARDLKVTDDWKPNSKALKVGDALTRTFTVTADGVPGMVFPPFRLDEIDELAAYPKEPVVNDRTERGALTGLRTETVTYVCKEAGTVTVPDRTLTWFDLGTNELKTVKLPGKTFTVAAVPAPVPEPTTTSTASNARGRWWRWGAALVGVVALGGFLAVRLWSWGTRRYAAWSVSESAYFARFQRACRSHDAHAVFVALEQWLDWFGFTSLAEFEHRVADPELSRAIADLTSRVYVRPGAGAPGSWDAHQLFARIKLARRTLRPSTTRPGARALPPLNPVG</sequence>
<keyword evidence="1" id="KW-0472">Membrane</keyword>
<evidence type="ECO:0000259" key="3">
    <source>
        <dbReference type="Pfam" id="PF25607"/>
    </source>
</evidence>
<keyword evidence="5" id="KW-1185">Reference proteome</keyword>
<gene>
    <name evidence="4" type="ORF">SOIL9_64770</name>
</gene>
<dbReference type="Pfam" id="PF13584">
    <property type="entry name" value="BatD"/>
    <property type="match status" value="1"/>
</dbReference>
<dbReference type="InterPro" id="IPR057699">
    <property type="entry name" value="DUF7939"/>
</dbReference>
<dbReference type="PANTHER" id="PTHR40940">
    <property type="entry name" value="PROTEIN BATD-RELATED"/>
    <property type="match status" value="1"/>
</dbReference>
<accession>A0A6P2CRN2</accession>
<protein>
    <recommendedName>
        <fullName evidence="3">DUF7939 domain-containing protein</fullName>
    </recommendedName>
</protein>